<evidence type="ECO:0000313" key="2">
    <source>
        <dbReference type="EMBL" id="PKW19362.1"/>
    </source>
</evidence>
<comment type="caution">
    <text evidence="2">The sequence shown here is derived from an EMBL/GenBank/DDBJ whole genome shotgun (WGS) entry which is preliminary data.</text>
</comment>
<gene>
    <name evidence="2" type="ORF">A8926_7528</name>
</gene>
<dbReference type="AlphaFoldDB" id="A0A2N3Y8V9"/>
<keyword evidence="1" id="KW-1133">Transmembrane helix</keyword>
<dbReference type="EMBL" id="PJNB01000001">
    <property type="protein sequence ID" value="PKW19362.1"/>
    <property type="molecule type" value="Genomic_DNA"/>
</dbReference>
<evidence type="ECO:0000313" key="3">
    <source>
        <dbReference type="Proteomes" id="UP000233786"/>
    </source>
</evidence>
<accession>A0A2N3Y8V9</accession>
<dbReference type="Proteomes" id="UP000233786">
    <property type="component" value="Unassembled WGS sequence"/>
</dbReference>
<organism evidence="2 3">
    <name type="scientific">Saccharopolyspora spinosa</name>
    <dbReference type="NCBI Taxonomy" id="60894"/>
    <lineage>
        <taxon>Bacteria</taxon>
        <taxon>Bacillati</taxon>
        <taxon>Actinomycetota</taxon>
        <taxon>Actinomycetes</taxon>
        <taxon>Pseudonocardiales</taxon>
        <taxon>Pseudonocardiaceae</taxon>
        <taxon>Saccharopolyspora</taxon>
    </lineage>
</organism>
<feature type="transmembrane region" description="Helical" evidence="1">
    <location>
        <begin position="7"/>
        <end position="27"/>
    </location>
</feature>
<reference evidence="2" key="1">
    <citation type="submission" date="2017-12" db="EMBL/GenBank/DDBJ databases">
        <title>Sequencing the genomes of 1000 Actinobacteria strains.</title>
        <authorList>
            <person name="Klenk H.-P."/>
        </authorList>
    </citation>
    <scope>NUCLEOTIDE SEQUENCE [LARGE SCALE GENOMIC DNA]</scope>
    <source>
        <strain evidence="2">DSM 44228</strain>
    </source>
</reference>
<keyword evidence="3" id="KW-1185">Reference proteome</keyword>
<evidence type="ECO:0000256" key="1">
    <source>
        <dbReference type="SAM" id="Phobius"/>
    </source>
</evidence>
<protein>
    <submittedName>
        <fullName evidence="2">Uncharacterized protein</fullName>
    </submittedName>
</protein>
<sequence>MQSYLPIILLAVAALMAIAGGIGWMIYGAPGLENG</sequence>
<keyword evidence="1" id="KW-0812">Transmembrane</keyword>
<proteinExistence type="predicted"/>
<keyword evidence="1" id="KW-0472">Membrane</keyword>
<name>A0A2N3Y8V9_SACSN</name>